<dbReference type="SMART" id="SM00332">
    <property type="entry name" value="PP2Cc"/>
    <property type="match status" value="1"/>
</dbReference>
<feature type="region of interest" description="Disordered" evidence="8">
    <location>
        <begin position="288"/>
        <end position="406"/>
    </location>
</feature>
<dbReference type="EMBL" id="BAAATD010000001">
    <property type="protein sequence ID" value="GAA2575561.1"/>
    <property type="molecule type" value="Genomic_DNA"/>
</dbReference>
<evidence type="ECO:0000259" key="9">
    <source>
        <dbReference type="PROSITE" id="PS50011"/>
    </source>
</evidence>
<evidence type="ECO:0000256" key="4">
    <source>
        <dbReference type="ARBA" id="ARBA00022741"/>
    </source>
</evidence>
<dbReference type="InterPro" id="IPR011009">
    <property type="entry name" value="Kinase-like_dom_sf"/>
</dbReference>
<keyword evidence="6 7" id="KW-0067">ATP-binding</keyword>
<dbReference type="PROSITE" id="PS00108">
    <property type="entry name" value="PROTEIN_KINASE_ST"/>
    <property type="match status" value="1"/>
</dbReference>
<evidence type="ECO:0000313" key="11">
    <source>
        <dbReference type="EMBL" id="GAA2575561.1"/>
    </source>
</evidence>
<dbReference type="CDD" id="cd00143">
    <property type="entry name" value="PP2Cc"/>
    <property type="match status" value="1"/>
</dbReference>
<keyword evidence="3" id="KW-0808">Transferase</keyword>
<evidence type="ECO:0000256" key="5">
    <source>
        <dbReference type="ARBA" id="ARBA00022777"/>
    </source>
</evidence>
<dbReference type="SMART" id="SM00220">
    <property type="entry name" value="S_TKc"/>
    <property type="match status" value="1"/>
</dbReference>
<dbReference type="SUPFAM" id="SSF81606">
    <property type="entry name" value="PP2C-like"/>
    <property type="match status" value="1"/>
</dbReference>
<dbReference type="Proteomes" id="UP001501509">
    <property type="component" value="Unassembled WGS sequence"/>
</dbReference>
<feature type="domain" description="PPM-type phosphatase" evidence="10">
    <location>
        <begin position="11"/>
        <end position="260"/>
    </location>
</feature>
<evidence type="ECO:0000256" key="3">
    <source>
        <dbReference type="ARBA" id="ARBA00022679"/>
    </source>
</evidence>
<sequence length="678" mass="72934">MAGRQQMMALRHAVRSDIGAVAPGNADSAYAGLHLFAVADGTGGRRKNGRVENDDLWAYGRDPRAELAGAIVIDTLRRFDKAPPRPDQLLDVLERAADEADHAIRRRVTADRDLRGMGATLTALLWANDQLALVHIGDTRGYLLRDGELFLITPDHSPVQSLIDEGKLSAEEAETHPQRMVVSQALDGGGEPEVFSKLRRPVLGDRYLLSTDGLWRVVTAQSIYDLVSAEADPDRAAARLIELAGQGGGPDNITCAVVDVVEPHADWPESPVRAVGAAAYLDMSSRLPDLGQQAGVPFGRPGEPPPSESEPTSPRAVPVENAPSSPPEVAPSEAIPSQAAPRRAAPPPAVRPLRLPEAVPLQAAPPGDDRAQEPPPAVPPLRLPQEVVPPQAAPPGDDRAQEPPTRRADFSLDGYMLFDALGEGGNATVYKARRIALERDVAIKVVDRRVRGERDRRRFRREVDAAVRLSEHPNVVTLYDADTLPDGRPYIVMELCSGGSLADRLRRVGPMTPGFVREVGVQIADAVAAAHEHGVLHRDIKPANLLVTRFRRVALADFGIAALPVPGQELSVTLAMTPVYAAPEVFDESDPAPAADIYSLGATLYALLAGRAPRAPDRPLSPTALIGHLLRSKDDPIPPVEGVPDEFMRVLRKTLESEPDARYATATALRDALAALRL</sequence>
<dbReference type="RefSeq" id="WP_344537208.1">
    <property type="nucleotide sequence ID" value="NZ_BAAATD010000001.1"/>
</dbReference>
<dbReference type="Pfam" id="PF00069">
    <property type="entry name" value="Pkinase"/>
    <property type="match status" value="1"/>
</dbReference>
<evidence type="ECO:0000256" key="2">
    <source>
        <dbReference type="ARBA" id="ARBA00022527"/>
    </source>
</evidence>
<keyword evidence="5" id="KW-0418">Kinase</keyword>
<proteinExistence type="predicted"/>
<evidence type="ECO:0000256" key="8">
    <source>
        <dbReference type="SAM" id="MobiDB-lite"/>
    </source>
</evidence>
<feature type="compositionally biased region" description="Pro residues" evidence="8">
    <location>
        <begin position="373"/>
        <end position="382"/>
    </location>
</feature>
<evidence type="ECO:0000259" key="10">
    <source>
        <dbReference type="PROSITE" id="PS51746"/>
    </source>
</evidence>
<keyword evidence="12" id="KW-1185">Reference proteome</keyword>
<dbReference type="EC" id="2.7.11.1" evidence="1"/>
<comment type="caution">
    <text evidence="11">The sequence shown here is derived from an EMBL/GenBank/DDBJ whole genome shotgun (WGS) entry which is preliminary data.</text>
</comment>
<dbReference type="InterPro" id="IPR036457">
    <property type="entry name" value="PPM-type-like_dom_sf"/>
</dbReference>
<organism evidence="11 12">
    <name type="scientific">Actinomadura fulvescens</name>
    <dbReference type="NCBI Taxonomy" id="46160"/>
    <lineage>
        <taxon>Bacteria</taxon>
        <taxon>Bacillati</taxon>
        <taxon>Actinomycetota</taxon>
        <taxon>Actinomycetes</taxon>
        <taxon>Streptosporangiales</taxon>
        <taxon>Thermomonosporaceae</taxon>
        <taxon>Actinomadura</taxon>
    </lineage>
</organism>
<evidence type="ECO:0000256" key="6">
    <source>
        <dbReference type="ARBA" id="ARBA00022840"/>
    </source>
</evidence>
<dbReference type="InterPro" id="IPR001932">
    <property type="entry name" value="PPM-type_phosphatase-like_dom"/>
</dbReference>
<dbReference type="PROSITE" id="PS50011">
    <property type="entry name" value="PROTEIN_KINASE_DOM"/>
    <property type="match status" value="1"/>
</dbReference>
<dbReference type="SMART" id="SM00331">
    <property type="entry name" value="PP2C_SIG"/>
    <property type="match status" value="1"/>
</dbReference>
<keyword evidence="2" id="KW-0723">Serine/threonine-protein kinase</keyword>
<dbReference type="CDD" id="cd14014">
    <property type="entry name" value="STKc_PknB_like"/>
    <property type="match status" value="1"/>
</dbReference>
<feature type="domain" description="Protein kinase" evidence="9">
    <location>
        <begin position="415"/>
        <end position="674"/>
    </location>
</feature>
<dbReference type="PROSITE" id="PS00107">
    <property type="entry name" value="PROTEIN_KINASE_ATP"/>
    <property type="match status" value="1"/>
</dbReference>
<name>A0ABN3PA05_9ACTN</name>
<dbReference type="InterPro" id="IPR017441">
    <property type="entry name" value="Protein_kinase_ATP_BS"/>
</dbReference>
<reference evidence="11 12" key="1">
    <citation type="journal article" date="2019" name="Int. J. Syst. Evol. Microbiol.">
        <title>The Global Catalogue of Microorganisms (GCM) 10K type strain sequencing project: providing services to taxonomists for standard genome sequencing and annotation.</title>
        <authorList>
            <consortium name="The Broad Institute Genomics Platform"/>
            <consortium name="The Broad Institute Genome Sequencing Center for Infectious Disease"/>
            <person name="Wu L."/>
            <person name="Ma J."/>
        </authorList>
    </citation>
    <scope>NUCLEOTIDE SEQUENCE [LARGE SCALE GENOMIC DNA]</scope>
    <source>
        <strain evidence="11 12">JCM 6833</strain>
    </source>
</reference>
<dbReference type="Gene3D" id="1.10.510.10">
    <property type="entry name" value="Transferase(Phosphotransferase) domain 1"/>
    <property type="match status" value="1"/>
</dbReference>
<dbReference type="InterPro" id="IPR000719">
    <property type="entry name" value="Prot_kinase_dom"/>
</dbReference>
<feature type="compositionally biased region" description="Basic and acidic residues" evidence="8">
    <location>
        <begin position="396"/>
        <end position="406"/>
    </location>
</feature>
<evidence type="ECO:0000313" key="12">
    <source>
        <dbReference type="Proteomes" id="UP001501509"/>
    </source>
</evidence>
<evidence type="ECO:0000256" key="7">
    <source>
        <dbReference type="PROSITE-ProRule" id="PRU10141"/>
    </source>
</evidence>
<dbReference type="PANTHER" id="PTHR43289:SF6">
    <property type="entry name" value="SERINE_THREONINE-PROTEIN KINASE NEKL-3"/>
    <property type="match status" value="1"/>
</dbReference>
<dbReference type="InterPro" id="IPR008271">
    <property type="entry name" value="Ser/Thr_kinase_AS"/>
</dbReference>
<dbReference type="Pfam" id="PF13672">
    <property type="entry name" value="PP2C_2"/>
    <property type="match status" value="1"/>
</dbReference>
<dbReference type="PANTHER" id="PTHR43289">
    <property type="entry name" value="MITOGEN-ACTIVATED PROTEIN KINASE KINASE KINASE 20-RELATED"/>
    <property type="match status" value="1"/>
</dbReference>
<dbReference type="SUPFAM" id="SSF56112">
    <property type="entry name" value="Protein kinase-like (PK-like)"/>
    <property type="match status" value="1"/>
</dbReference>
<dbReference type="Gene3D" id="3.60.40.10">
    <property type="entry name" value="PPM-type phosphatase domain"/>
    <property type="match status" value="1"/>
</dbReference>
<protein>
    <recommendedName>
        <fullName evidence="1">non-specific serine/threonine protein kinase</fullName>
        <ecNumber evidence="1">2.7.11.1</ecNumber>
    </recommendedName>
</protein>
<gene>
    <name evidence="11" type="ORF">GCM10010411_04770</name>
</gene>
<feature type="binding site" evidence="7">
    <location>
        <position position="444"/>
    </location>
    <ligand>
        <name>ATP</name>
        <dbReference type="ChEBI" id="CHEBI:30616"/>
    </ligand>
</feature>
<accession>A0ABN3PA05</accession>
<dbReference type="PROSITE" id="PS51746">
    <property type="entry name" value="PPM_2"/>
    <property type="match status" value="1"/>
</dbReference>
<evidence type="ECO:0000256" key="1">
    <source>
        <dbReference type="ARBA" id="ARBA00012513"/>
    </source>
</evidence>
<feature type="compositionally biased region" description="Low complexity" evidence="8">
    <location>
        <begin position="330"/>
        <end position="343"/>
    </location>
</feature>
<keyword evidence="4 7" id="KW-0547">Nucleotide-binding</keyword>